<comment type="caution">
    <text evidence="2">The sequence shown here is derived from an EMBL/GenBank/DDBJ whole genome shotgun (WGS) entry which is preliminary data.</text>
</comment>
<proteinExistence type="predicted"/>
<keyword evidence="1" id="KW-0175">Coiled coil</keyword>
<protein>
    <recommendedName>
        <fullName evidence="4">F-box domain-containing protein</fullName>
    </recommendedName>
</protein>
<evidence type="ECO:0000256" key="1">
    <source>
        <dbReference type="SAM" id="Coils"/>
    </source>
</evidence>
<dbReference type="AlphaFoldDB" id="A0A8H5M6B2"/>
<organism evidence="2 3">
    <name type="scientific">Collybiopsis confluens</name>
    <dbReference type="NCBI Taxonomy" id="2823264"/>
    <lineage>
        <taxon>Eukaryota</taxon>
        <taxon>Fungi</taxon>
        <taxon>Dikarya</taxon>
        <taxon>Basidiomycota</taxon>
        <taxon>Agaricomycotina</taxon>
        <taxon>Agaricomycetes</taxon>
        <taxon>Agaricomycetidae</taxon>
        <taxon>Agaricales</taxon>
        <taxon>Marasmiineae</taxon>
        <taxon>Omphalotaceae</taxon>
        <taxon>Collybiopsis</taxon>
    </lineage>
</organism>
<gene>
    <name evidence="2" type="ORF">D9757_007303</name>
</gene>
<evidence type="ECO:0000313" key="2">
    <source>
        <dbReference type="EMBL" id="KAF5382865.1"/>
    </source>
</evidence>
<evidence type="ECO:0008006" key="4">
    <source>
        <dbReference type="Google" id="ProtNLM"/>
    </source>
</evidence>
<sequence>MAYQPLLRINKEQALYRGRPPPNVDRVATEQVLEDGEKDLDVYSAELARLHSETVRLEQKKAVLTEYLDRHRSSVASIWRIPNEVLALIFTLVCCERVRINQPPLADFRCGANLPQLLIGSVCSVWRSILHSLPDCWTKFAVSFSASMPHPSLIQMFLDLSDPKNLFLDITFSEDSDHQKIIAHPSYSALIGQVHRWQELILFGSQLENIEVLRQPTIKACPRLKRLRLDGFFAVGVEPQMDLAPMPLLERLEACLYDPYGPDPSIPWHQLKSLQLHAAVDIPTCLALCENLFSLSLYMRETTLQYSTEPSSKSVTLKSLRSFMLLLTPLVPAGEEGGAESMNQIVDLLSFPSIRK</sequence>
<evidence type="ECO:0000313" key="3">
    <source>
        <dbReference type="Proteomes" id="UP000518752"/>
    </source>
</evidence>
<accession>A0A8H5M6B2</accession>
<dbReference type="EMBL" id="JAACJN010000050">
    <property type="protein sequence ID" value="KAF5382865.1"/>
    <property type="molecule type" value="Genomic_DNA"/>
</dbReference>
<name>A0A8H5M6B2_9AGAR</name>
<reference evidence="2 3" key="1">
    <citation type="journal article" date="2020" name="ISME J.">
        <title>Uncovering the hidden diversity of litter-decomposition mechanisms in mushroom-forming fungi.</title>
        <authorList>
            <person name="Floudas D."/>
            <person name="Bentzer J."/>
            <person name="Ahren D."/>
            <person name="Johansson T."/>
            <person name="Persson P."/>
            <person name="Tunlid A."/>
        </authorList>
    </citation>
    <scope>NUCLEOTIDE SEQUENCE [LARGE SCALE GENOMIC DNA]</scope>
    <source>
        <strain evidence="2 3">CBS 406.79</strain>
    </source>
</reference>
<dbReference type="OrthoDB" id="2998842at2759"/>
<keyword evidence="3" id="KW-1185">Reference proteome</keyword>
<feature type="coiled-coil region" evidence="1">
    <location>
        <begin position="33"/>
        <end position="60"/>
    </location>
</feature>
<dbReference type="Proteomes" id="UP000518752">
    <property type="component" value="Unassembled WGS sequence"/>
</dbReference>